<comment type="caution">
    <text evidence="2">The sequence shown here is derived from an EMBL/GenBank/DDBJ whole genome shotgun (WGS) entry which is preliminary data.</text>
</comment>
<sequence>MTRDCGHSKGDGQRLRTYTCWVRFVYNVKRDRGRDKEGGERDREREIGGEIRRGERER</sequence>
<feature type="region of interest" description="Disordered" evidence="1">
    <location>
        <begin position="32"/>
        <end position="58"/>
    </location>
</feature>
<gene>
    <name evidence="2" type="ORF">SPARVUS_LOCUS2595584</name>
</gene>
<proteinExistence type="predicted"/>
<evidence type="ECO:0000313" key="2">
    <source>
        <dbReference type="EMBL" id="CAI9545079.1"/>
    </source>
</evidence>
<organism evidence="2 3">
    <name type="scientific">Staurois parvus</name>
    <dbReference type="NCBI Taxonomy" id="386267"/>
    <lineage>
        <taxon>Eukaryota</taxon>
        <taxon>Metazoa</taxon>
        <taxon>Chordata</taxon>
        <taxon>Craniata</taxon>
        <taxon>Vertebrata</taxon>
        <taxon>Euteleostomi</taxon>
        <taxon>Amphibia</taxon>
        <taxon>Batrachia</taxon>
        <taxon>Anura</taxon>
        <taxon>Neobatrachia</taxon>
        <taxon>Ranoidea</taxon>
        <taxon>Ranidae</taxon>
        <taxon>Staurois</taxon>
    </lineage>
</organism>
<dbReference type="Proteomes" id="UP001162483">
    <property type="component" value="Unassembled WGS sequence"/>
</dbReference>
<keyword evidence="3" id="KW-1185">Reference proteome</keyword>
<evidence type="ECO:0000313" key="3">
    <source>
        <dbReference type="Proteomes" id="UP001162483"/>
    </source>
</evidence>
<protein>
    <submittedName>
        <fullName evidence="2">Uncharacterized protein</fullName>
    </submittedName>
</protein>
<name>A0ABN9BBY5_9NEOB</name>
<reference evidence="2" key="1">
    <citation type="submission" date="2023-05" db="EMBL/GenBank/DDBJ databases">
        <authorList>
            <person name="Stuckert A."/>
        </authorList>
    </citation>
    <scope>NUCLEOTIDE SEQUENCE</scope>
</reference>
<accession>A0ABN9BBY5</accession>
<dbReference type="EMBL" id="CATNWA010003326">
    <property type="protein sequence ID" value="CAI9545079.1"/>
    <property type="molecule type" value="Genomic_DNA"/>
</dbReference>
<evidence type="ECO:0000256" key="1">
    <source>
        <dbReference type="SAM" id="MobiDB-lite"/>
    </source>
</evidence>
<feature type="non-terminal residue" evidence="2">
    <location>
        <position position="58"/>
    </location>
</feature>